<dbReference type="EMBL" id="KI965489">
    <property type="protein sequence ID" value="EUD64808.1"/>
    <property type="molecule type" value="Genomic_DNA"/>
</dbReference>
<dbReference type="AlphaFoldDB" id="W6ZZW2"/>
<sequence>MPPIKQRNFSELNEDGCLRGRNSDKNVSSTHSESDDGVLSGFDEMELCDYFMRSVLNLESHNQPLILRPTGREHMMKSVRANPTGISQDQFSRQDHIQRVRTEEKELKKENYGSKPGRISRPYYN</sequence>
<accession>W6ZZW2</accession>
<gene>
    <name evidence="2" type="ORF">C922_04848</name>
</gene>
<feature type="compositionally biased region" description="Basic and acidic residues" evidence="1">
    <location>
        <begin position="92"/>
        <end position="112"/>
    </location>
</feature>
<dbReference type="VEuPathDB" id="PlasmoDB:C922_04848"/>
<dbReference type="RefSeq" id="XP_008818644.1">
    <property type="nucleotide sequence ID" value="XM_008820422.1"/>
</dbReference>
<proteinExistence type="predicted"/>
<evidence type="ECO:0000313" key="2">
    <source>
        <dbReference type="EMBL" id="EUD64808.1"/>
    </source>
</evidence>
<organism evidence="2 3">
    <name type="scientific">Plasmodium inui San Antonio 1</name>
    <dbReference type="NCBI Taxonomy" id="1237626"/>
    <lineage>
        <taxon>Eukaryota</taxon>
        <taxon>Sar</taxon>
        <taxon>Alveolata</taxon>
        <taxon>Apicomplexa</taxon>
        <taxon>Aconoidasida</taxon>
        <taxon>Haemosporida</taxon>
        <taxon>Plasmodiidae</taxon>
        <taxon>Plasmodium</taxon>
        <taxon>Plasmodium (Plasmodium)</taxon>
    </lineage>
</organism>
<dbReference type="GeneID" id="20040122"/>
<feature type="region of interest" description="Disordered" evidence="1">
    <location>
        <begin position="1"/>
        <end position="39"/>
    </location>
</feature>
<dbReference type="Proteomes" id="UP000030640">
    <property type="component" value="Unassembled WGS sequence"/>
</dbReference>
<keyword evidence="3" id="KW-1185">Reference proteome</keyword>
<name>W6ZZW2_9APIC</name>
<protein>
    <submittedName>
        <fullName evidence="2">Uncharacterized protein</fullName>
    </submittedName>
</protein>
<evidence type="ECO:0000256" key="1">
    <source>
        <dbReference type="SAM" id="MobiDB-lite"/>
    </source>
</evidence>
<evidence type="ECO:0000313" key="3">
    <source>
        <dbReference type="Proteomes" id="UP000030640"/>
    </source>
</evidence>
<reference evidence="2 3" key="1">
    <citation type="submission" date="2013-02" db="EMBL/GenBank/DDBJ databases">
        <title>The Genome Sequence of Plasmodium inui San Antonio 1.</title>
        <authorList>
            <consortium name="The Broad Institute Genome Sequencing Platform"/>
            <consortium name="The Broad Institute Genome Sequencing Center for Infectious Disease"/>
            <person name="Neafsey D."/>
            <person name="Cheeseman I."/>
            <person name="Volkman S."/>
            <person name="Adams J."/>
            <person name="Walker B."/>
            <person name="Young S.K."/>
            <person name="Zeng Q."/>
            <person name="Gargeya S."/>
            <person name="Fitzgerald M."/>
            <person name="Haas B."/>
            <person name="Abouelleil A."/>
            <person name="Alvarado L."/>
            <person name="Arachchi H.M."/>
            <person name="Berlin A.M."/>
            <person name="Chapman S.B."/>
            <person name="Dewar J."/>
            <person name="Goldberg J."/>
            <person name="Griggs A."/>
            <person name="Gujja S."/>
            <person name="Hansen M."/>
            <person name="Howarth C."/>
            <person name="Imamovic A."/>
            <person name="Larimer J."/>
            <person name="McCowan C."/>
            <person name="Murphy C."/>
            <person name="Neiman D."/>
            <person name="Pearson M."/>
            <person name="Priest M."/>
            <person name="Roberts A."/>
            <person name="Saif S."/>
            <person name="Shea T."/>
            <person name="Sisk P."/>
            <person name="Sykes S."/>
            <person name="Wortman J."/>
            <person name="Nusbaum C."/>
            <person name="Birren B."/>
        </authorList>
    </citation>
    <scope>NUCLEOTIDE SEQUENCE [LARGE SCALE GENOMIC DNA]</scope>
    <source>
        <strain evidence="2 3">San Antonio 1</strain>
    </source>
</reference>
<feature type="region of interest" description="Disordered" evidence="1">
    <location>
        <begin position="82"/>
        <end position="125"/>
    </location>
</feature>